<dbReference type="EMBL" id="MAMP01000024">
    <property type="protein sequence ID" value="OES43830.1"/>
    <property type="molecule type" value="Genomic_DNA"/>
</dbReference>
<comment type="catalytic activity">
    <reaction evidence="14">
        <text>L-lysine + NADPH + O2 = N(6)-hydroxy-L-lysine + NADP(+) + H2O</text>
        <dbReference type="Rhea" id="RHEA:23228"/>
        <dbReference type="ChEBI" id="CHEBI:15377"/>
        <dbReference type="ChEBI" id="CHEBI:15379"/>
        <dbReference type="ChEBI" id="CHEBI:32551"/>
        <dbReference type="ChEBI" id="CHEBI:57783"/>
        <dbReference type="ChEBI" id="CHEBI:57820"/>
        <dbReference type="ChEBI" id="CHEBI:58349"/>
        <dbReference type="EC" id="1.14.13.59"/>
    </reaction>
</comment>
<evidence type="ECO:0000256" key="1">
    <source>
        <dbReference type="ARBA" id="ARBA00001974"/>
    </source>
</evidence>
<dbReference type="RefSeq" id="WP_069939608.1">
    <property type="nucleotide sequence ID" value="NZ_MAMP01000024.1"/>
</dbReference>
<comment type="pathway">
    <text evidence="2">Siderophore biosynthesis.</text>
</comment>
<proteinExistence type="inferred from homology"/>
<comment type="caution">
    <text evidence="15">The sequence shown here is derived from an EMBL/GenBank/DDBJ whole genome shotgun (WGS) entry which is preliminary data.</text>
</comment>
<evidence type="ECO:0000256" key="9">
    <source>
        <dbReference type="ARBA" id="ARBA00023002"/>
    </source>
</evidence>
<dbReference type="Gene3D" id="3.50.50.60">
    <property type="entry name" value="FAD/NAD(P)-binding domain"/>
    <property type="match status" value="1"/>
</dbReference>
<organism evidence="15 16">
    <name type="scientific">Domibacillus iocasae</name>
    <dbReference type="NCBI Taxonomy" id="1714016"/>
    <lineage>
        <taxon>Bacteria</taxon>
        <taxon>Bacillati</taxon>
        <taxon>Bacillota</taxon>
        <taxon>Bacilli</taxon>
        <taxon>Bacillales</taxon>
        <taxon>Bacillaceae</taxon>
        <taxon>Domibacillus</taxon>
    </lineage>
</organism>
<protein>
    <recommendedName>
        <fullName evidence="5">L-lysine N6-monooxygenase MbtG</fullName>
        <ecNumber evidence="4">1.14.13.59</ecNumber>
    </recommendedName>
    <alternativeName>
        <fullName evidence="13">Lysine 6-N-hydroxylase</fullName>
    </alternativeName>
    <alternativeName>
        <fullName evidence="12">Lysine N6-hydroxylase</fullName>
    </alternativeName>
    <alternativeName>
        <fullName evidence="10">Lysine-N-oxygenase</fullName>
    </alternativeName>
    <alternativeName>
        <fullName evidence="11">Mycobactin synthase protein G</fullName>
    </alternativeName>
</protein>
<sequence>MTKQIYDLCGVGIGPFNLGMAALADGTGLTSIFLEKNDSFNWHPGMLINGTDLQVPFLADLVTFADPTSPYTFLNYLHKQNRLYSFFFFQRLDIPRREYNEYAKWVADQLPSCRFDAEVTNVRSHDGLYEITVNENETIYARHVVLGTGSVPMMPPGFHPSEDVIHSNFFLQHKAHLQKGKAITVIGSGQSAAEIFYELLTEKDKHGYKLAWLTRSSGFLQLESAKLGQEVFSPDYVNYFKNLSYEKRKQSLDELEHLRNGVDAATLKAIYDEMYHRSIYGKDEAVLIQPLTEVNGFENGRLHCRQWQEAVTFEFPADRVVLATGYKPHLPEWFHQMKEYIEWEDEHFFRIDDEYRVIFKDSRPNHLFTLTNLEMASGTGATNLGLSVRRNQVILNAIAGKKLFQLDLDTVFQNFSAPFIKEAIFHKKSRG</sequence>
<evidence type="ECO:0000256" key="3">
    <source>
        <dbReference type="ARBA" id="ARBA00007588"/>
    </source>
</evidence>
<keyword evidence="7" id="KW-0274">FAD</keyword>
<dbReference type="PANTHER" id="PTHR42802">
    <property type="entry name" value="MONOOXYGENASE"/>
    <property type="match status" value="1"/>
</dbReference>
<dbReference type="OrthoDB" id="7527071at2"/>
<gene>
    <name evidence="15" type="ORF">BA724_12095</name>
</gene>
<dbReference type="AlphaFoldDB" id="A0A1E7DL80"/>
<evidence type="ECO:0000256" key="4">
    <source>
        <dbReference type="ARBA" id="ARBA00013076"/>
    </source>
</evidence>
<evidence type="ECO:0000256" key="8">
    <source>
        <dbReference type="ARBA" id="ARBA00022857"/>
    </source>
</evidence>
<keyword evidence="16" id="KW-1185">Reference proteome</keyword>
<evidence type="ECO:0000256" key="11">
    <source>
        <dbReference type="ARBA" id="ARBA00031158"/>
    </source>
</evidence>
<comment type="similarity">
    <text evidence="3">Belongs to the lysine N(6)-hydroxylase/L-ornithine N(5)-oxygenase family.</text>
</comment>
<keyword evidence="6" id="KW-0285">Flavoprotein</keyword>
<evidence type="ECO:0000256" key="12">
    <source>
        <dbReference type="ARBA" id="ARBA00032493"/>
    </source>
</evidence>
<dbReference type="InterPro" id="IPR025700">
    <property type="entry name" value="Lys/Orn_oxygenase"/>
</dbReference>
<dbReference type="STRING" id="1714016.BA724_12095"/>
<evidence type="ECO:0000313" key="15">
    <source>
        <dbReference type="EMBL" id="OES43830.1"/>
    </source>
</evidence>
<evidence type="ECO:0000256" key="10">
    <source>
        <dbReference type="ARBA" id="ARBA00029939"/>
    </source>
</evidence>
<evidence type="ECO:0000256" key="5">
    <source>
        <dbReference type="ARBA" id="ARBA00016406"/>
    </source>
</evidence>
<evidence type="ECO:0000313" key="16">
    <source>
        <dbReference type="Proteomes" id="UP000095658"/>
    </source>
</evidence>
<keyword evidence="9" id="KW-0560">Oxidoreductase</keyword>
<evidence type="ECO:0000256" key="14">
    <source>
        <dbReference type="ARBA" id="ARBA00048407"/>
    </source>
</evidence>
<evidence type="ECO:0000256" key="7">
    <source>
        <dbReference type="ARBA" id="ARBA00022827"/>
    </source>
</evidence>
<dbReference type="GO" id="GO:0047091">
    <property type="term" value="F:L-lysine 6-monooxygenase (NADPH) activity"/>
    <property type="evidence" value="ECO:0007669"/>
    <property type="project" value="UniProtKB-EC"/>
</dbReference>
<comment type="cofactor">
    <cofactor evidence="1">
        <name>FAD</name>
        <dbReference type="ChEBI" id="CHEBI:57692"/>
    </cofactor>
</comment>
<evidence type="ECO:0000256" key="2">
    <source>
        <dbReference type="ARBA" id="ARBA00004924"/>
    </source>
</evidence>
<evidence type="ECO:0000256" key="13">
    <source>
        <dbReference type="ARBA" id="ARBA00032738"/>
    </source>
</evidence>
<dbReference type="InterPro" id="IPR036188">
    <property type="entry name" value="FAD/NAD-bd_sf"/>
</dbReference>
<dbReference type="SUPFAM" id="SSF51905">
    <property type="entry name" value="FAD/NAD(P)-binding domain"/>
    <property type="match status" value="1"/>
</dbReference>
<dbReference type="Proteomes" id="UP000095658">
    <property type="component" value="Unassembled WGS sequence"/>
</dbReference>
<dbReference type="PANTHER" id="PTHR42802:SF1">
    <property type="entry name" value="L-ORNITHINE N(5)-MONOOXYGENASE"/>
    <property type="match status" value="1"/>
</dbReference>
<dbReference type="EC" id="1.14.13.59" evidence="4"/>
<evidence type="ECO:0000256" key="6">
    <source>
        <dbReference type="ARBA" id="ARBA00022630"/>
    </source>
</evidence>
<keyword evidence="15" id="KW-0503">Monooxygenase</keyword>
<keyword evidence="8" id="KW-0521">NADP</keyword>
<name>A0A1E7DL80_9BACI</name>
<reference evidence="15 16" key="1">
    <citation type="submission" date="2016-06" db="EMBL/GenBank/DDBJ databases">
        <title>Domibacillus iocasae genome sequencing.</title>
        <authorList>
            <person name="Verma A."/>
            <person name="Pal Y."/>
            <person name="Ojha A.K."/>
            <person name="Krishnamurthi S."/>
        </authorList>
    </citation>
    <scope>NUCLEOTIDE SEQUENCE [LARGE SCALE GENOMIC DNA]</scope>
    <source>
        <strain evidence="15 16">DSM 29979</strain>
    </source>
</reference>
<dbReference type="Pfam" id="PF13434">
    <property type="entry name" value="Lys_Orn_oxgnase"/>
    <property type="match status" value="1"/>
</dbReference>
<accession>A0A1E7DL80</accession>